<dbReference type="Proteomes" id="UP001589783">
    <property type="component" value="Unassembled WGS sequence"/>
</dbReference>
<sequence>MVAFDAGTDEGFDLPDQCEATALAGPDGAGGFTVPWPMEEIPGADAVRGTHSILRDTLTDPTFNQFVFLAQVRGTLRVMVVVAPEMNAQPRARSVAPEPGLAALRSAVEKLAA</sequence>
<evidence type="ECO:0000313" key="1">
    <source>
        <dbReference type="EMBL" id="MFC0313243.1"/>
    </source>
</evidence>
<accession>A0ABV6H5J5</accession>
<protein>
    <submittedName>
        <fullName evidence="1">Uncharacterized protein</fullName>
    </submittedName>
</protein>
<reference evidence="1 2" key="1">
    <citation type="submission" date="2024-09" db="EMBL/GenBank/DDBJ databases">
        <authorList>
            <person name="Sun Q."/>
            <person name="Mori K."/>
        </authorList>
    </citation>
    <scope>NUCLEOTIDE SEQUENCE [LARGE SCALE GENOMIC DNA]</scope>
    <source>
        <strain evidence="1 2">CCM 7957</strain>
    </source>
</reference>
<dbReference type="RefSeq" id="WP_345314219.1">
    <property type="nucleotide sequence ID" value="NZ_JBHLWV010000001.1"/>
</dbReference>
<evidence type="ECO:0000313" key="2">
    <source>
        <dbReference type="Proteomes" id="UP001589783"/>
    </source>
</evidence>
<dbReference type="EMBL" id="JBHLWV010000001">
    <property type="protein sequence ID" value="MFC0313243.1"/>
    <property type="molecule type" value="Genomic_DNA"/>
</dbReference>
<comment type="caution">
    <text evidence="1">The sequence shown here is derived from an EMBL/GenBank/DDBJ whole genome shotgun (WGS) entry which is preliminary data.</text>
</comment>
<gene>
    <name evidence="1" type="ORF">ACFFJD_00025</name>
</gene>
<organism evidence="1 2">
    <name type="scientific">Gordonia phosphorivorans</name>
    <dbReference type="NCBI Taxonomy" id="1056982"/>
    <lineage>
        <taxon>Bacteria</taxon>
        <taxon>Bacillati</taxon>
        <taxon>Actinomycetota</taxon>
        <taxon>Actinomycetes</taxon>
        <taxon>Mycobacteriales</taxon>
        <taxon>Gordoniaceae</taxon>
        <taxon>Gordonia</taxon>
    </lineage>
</organism>
<proteinExistence type="predicted"/>
<keyword evidence="2" id="KW-1185">Reference proteome</keyword>
<name>A0ABV6H5J5_9ACTN</name>